<gene>
    <name evidence="2" type="ORF">RJ641_018570</name>
</gene>
<feature type="compositionally biased region" description="Low complexity" evidence="1">
    <location>
        <begin position="86"/>
        <end position="96"/>
    </location>
</feature>
<evidence type="ECO:0000256" key="1">
    <source>
        <dbReference type="SAM" id="MobiDB-lite"/>
    </source>
</evidence>
<organism evidence="2 3">
    <name type="scientific">Dillenia turbinata</name>
    <dbReference type="NCBI Taxonomy" id="194707"/>
    <lineage>
        <taxon>Eukaryota</taxon>
        <taxon>Viridiplantae</taxon>
        <taxon>Streptophyta</taxon>
        <taxon>Embryophyta</taxon>
        <taxon>Tracheophyta</taxon>
        <taxon>Spermatophyta</taxon>
        <taxon>Magnoliopsida</taxon>
        <taxon>eudicotyledons</taxon>
        <taxon>Gunneridae</taxon>
        <taxon>Pentapetalae</taxon>
        <taxon>Dilleniales</taxon>
        <taxon>Dilleniaceae</taxon>
        <taxon>Dillenia</taxon>
    </lineage>
</organism>
<feature type="non-terminal residue" evidence="2">
    <location>
        <position position="235"/>
    </location>
</feature>
<accession>A0AAN8YWM3</accession>
<sequence length="235" mass="25842">MEGVGARLGRSSTRYGPATVFTGPVRKWKKKWVHVTPNNTSSNNSNSNTQNHHHSHHQHPNGNSNGNNGSSHLLLYKWTPITPSQNTANNNVNASNGDKSSAKHDNDAVLDAEEPPKRKFKYIPIALLEEQKNESSENDEDEAKPGNTEPSSKGVGLDEKPDINDMLIEENQGADNVQLPRQDLNESTLDLSLGLNAHENNHDSDLKTDHSKQGKTRLTSTLVGHVPGQDCLNRL</sequence>
<feature type="region of interest" description="Disordered" evidence="1">
    <location>
        <begin position="1"/>
        <end position="20"/>
    </location>
</feature>
<dbReference type="Proteomes" id="UP001370490">
    <property type="component" value="Unassembled WGS sequence"/>
</dbReference>
<feature type="compositionally biased region" description="Low complexity" evidence="1">
    <location>
        <begin position="36"/>
        <end position="50"/>
    </location>
</feature>
<keyword evidence="3" id="KW-1185">Reference proteome</keyword>
<dbReference type="PANTHER" id="PTHR34572:SF1">
    <property type="entry name" value="GOLGIN FAMILY A PROTEIN"/>
    <property type="match status" value="1"/>
</dbReference>
<reference evidence="2 3" key="1">
    <citation type="submission" date="2023-12" db="EMBL/GenBank/DDBJ databases">
        <title>A high-quality genome assembly for Dillenia turbinata (Dilleniales).</title>
        <authorList>
            <person name="Chanderbali A."/>
        </authorList>
    </citation>
    <scope>NUCLEOTIDE SEQUENCE [LARGE SCALE GENOMIC DNA]</scope>
    <source>
        <strain evidence="2">LSX21</strain>
        <tissue evidence="2">Leaf</tissue>
    </source>
</reference>
<name>A0AAN8YWM3_9MAGN</name>
<feature type="region of interest" description="Disordered" evidence="1">
    <location>
        <begin position="35"/>
        <end position="72"/>
    </location>
</feature>
<dbReference type="AlphaFoldDB" id="A0AAN8YWM3"/>
<protein>
    <submittedName>
        <fullName evidence="2">Uncharacterized protein</fullName>
    </submittedName>
</protein>
<evidence type="ECO:0000313" key="2">
    <source>
        <dbReference type="EMBL" id="KAK6917819.1"/>
    </source>
</evidence>
<feature type="region of interest" description="Disordered" evidence="1">
    <location>
        <begin position="129"/>
        <end position="160"/>
    </location>
</feature>
<dbReference type="EMBL" id="JBAMMX010000023">
    <property type="protein sequence ID" value="KAK6917819.1"/>
    <property type="molecule type" value="Genomic_DNA"/>
</dbReference>
<feature type="compositionally biased region" description="Low complexity" evidence="1">
    <location>
        <begin position="60"/>
        <end position="72"/>
    </location>
</feature>
<evidence type="ECO:0000313" key="3">
    <source>
        <dbReference type="Proteomes" id="UP001370490"/>
    </source>
</evidence>
<dbReference type="PANTHER" id="PTHR34572">
    <property type="entry name" value="GOLGIN FAMILY A PROTEIN"/>
    <property type="match status" value="1"/>
</dbReference>
<proteinExistence type="predicted"/>
<feature type="region of interest" description="Disordered" evidence="1">
    <location>
        <begin position="85"/>
        <end position="115"/>
    </location>
</feature>
<comment type="caution">
    <text evidence="2">The sequence shown here is derived from an EMBL/GenBank/DDBJ whole genome shotgun (WGS) entry which is preliminary data.</text>
</comment>